<feature type="compositionally biased region" description="Basic residues" evidence="1">
    <location>
        <begin position="139"/>
        <end position="153"/>
    </location>
</feature>
<feature type="region of interest" description="Disordered" evidence="1">
    <location>
        <begin position="1"/>
        <end position="26"/>
    </location>
</feature>
<evidence type="ECO:0000313" key="3">
    <source>
        <dbReference type="Proteomes" id="UP001271007"/>
    </source>
</evidence>
<feature type="region of interest" description="Disordered" evidence="1">
    <location>
        <begin position="755"/>
        <end position="810"/>
    </location>
</feature>
<comment type="caution">
    <text evidence="2">The sequence shown here is derived from an EMBL/GenBank/DDBJ whole genome shotgun (WGS) entry which is preliminary data.</text>
</comment>
<organism evidence="2 3">
    <name type="scientific">Extremus antarcticus</name>
    <dbReference type="NCBI Taxonomy" id="702011"/>
    <lineage>
        <taxon>Eukaryota</taxon>
        <taxon>Fungi</taxon>
        <taxon>Dikarya</taxon>
        <taxon>Ascomycota</taxon>
        <taxon>Pezizomycotina</taxon>
        <taxon>Dothideomycetes</taxon>
        <taxon>Dothideomycetidae</taxon>
        <taxon>Mycosphaerellales</taxon>
        <taxon>Extremaceae</taxon>
        <taxon>Extremus</taxon>
    </lineage>
</organism>
<dbReference type="AlphaFoldDB" id="A0AAJ0D4U8"/>
<evidence type="ECO:0000256" key="1">
    <source>
        <dbReference type="SAM" id="MobiDB-lite"/>
    </source>
</evidence>
<protein>
    <submittedName>
        <fullName evidence="2">Uncharacterized protein</fullName>
    </submittedName>
</protein>
<reference evidence="2" key="1">
    <citation type="submission" date="2023-04" db="EMBL/GenBank/DDBJ databases">
        <title>Black Yeasts Isolated from many extreme environments.</title>
        <authorList>
            <person name="Coleine C."/>
            <person name="Stajich J.E."/>
            <person name="Selbmann L."/>
        </authorList>
    </citation>
    <scope>NUCLEOTIDE SEQUENCE</scope>
    <source>
        <strain evidence="2">CCFEE 5312</strain>
    </source>
</reference>
<feature type="compositionally biased region" description="Low complexity" evidence="1">
    <location>
        <begin position="791"/>
        <end position="804"/>
    </location>
</feature>
<evidence type="ECO:0000313" key="2">
    <source>
        <dbReference type="EMBL" id="KAK3046126.1"/>
    </source>
</evidence>
<feature type="region of interest" description="Disordered" evidence="1">
    <location>
        <begin position="473"/>
        <end position="502"/>
    </location>
</feature>
<sequence length="1036" mass="112459">MSENEGKTPITVRTREVSPSPARESLRGNLSIAEGEVTILKKKRSWMAGLRDVVSKSALQAKAAVDIFRGDQQKAESAAESEPLGTSTQPAELSEAQQRYSYDSCASSNPSATISSGRPLLPKHSRQRSLASKIGTASVRRHFQSHSHGHNKRSSMYSMLEKASDDSEQSLVGPEVLATTPSPPNEKSNPHKRHDSIAKSIVGSIRGLGRKGASSSPIPATLDIDTPGTSQARKIPLPSSPVNIPAPAPALELDLGPTGFSVSPPSFFPIESNESQHVARSEHPLPKPYNDTSFGLILEDAGLQNRRNVTFMAGKPVRPSDILKLDFDDLSSNPPPALPSPMPGTTLPLELDGAASDLSNLFERSVTPTTARDRKWLRSMSSLDAMAEACASTPPDDENLPSSVQPRSAKVGVAATVSTKADSPPVANRESTPAELPVWTQLFSTPSWHAMADAAAVAHRNDELNDGFARPNLGDGKPAFGSPDTTALATASAGPPRHNALSGETLHSIPSDMQELTRQWANEMPLTTGRYWSGEVEKPVFEDPFADTQAVMSGPPSPTRSVTLPLRLKQSPATSHMARCRKLEDGSAAIERPSPANTYVFTPDAPTSPTNRVVFSQDAPTSPLSPAASLTMQMELQRNYDLAERLAGEEDIVRRREPSAMTDPFENPASDDDTCTRAQELYDSGIFLPNYDNIDSMSYEEGMSPQRGPLAHTATAVIYTSYNPEYNTGSSRARTARAAGLGDARYRFTVDNWLENPQTAGDPDLNPITPSRRHMHSSIDSVTEGEERKTPQITPSTTTTDHTPSMGNRLDFDLKRSQRHMRYNALHQYASAVLPDGHLLSPASTPFARPPHHNRFIVGCSEDNTEDQDFQLADFDTAYDGAPSASPYGGVEAMQARIGSEESVAESLKNAAHDYGQLAEHLDGQDDVFADPLDSPFHSLEQENDWAKKDYERYTRGCALLEQAGKQFEALCALPSTASKEDEATHCPRLQLPSIPSLTSLRHAPSGRHRIDLPSLGLRRRARQRQSRQRQVPATA</sequence>
<name>A0AAJ0D4U8_9PEZI</name>
<feature type="compositionally biased region" description="Basic residues" evidence="1">
    <location>
        <begin position="1018"/>
        <end position="1028"/>
    </location>
</feature>
<feature type="region of interest" description="Disordered" evidence="1">
    <location>
        <begin position="207"/>
        <end position="226"/>
    </location>
</feature>
<dbReference type="EMBL" id="JAWDJX010000113">
    <property type="protein sequence ID" value="KAK3046126.1"/>
    <property type="molecule type" value="Genomic_DNA"/>
</dbReference>
<accession>A0AAJ0D4U8</accession>
<dbReference type="Proteomes" id="UP001271007">
    <property type="component" value="Unassembled WGS sequence"/>
</dbReference>
<keyword evidence="3" id="KW-1185">Reference proteome</keyword>
<feature type="compositionally biased region" description="Polar residues" evidence="1">
    <location>
        <begin position="84"/>
        <end position="116"/>
    </location>
</feature>
<feature type="region of interest" description="Disordered" evidence="1">
    <location>
        <begin position="71"/>
        <end position="196"/>
    </location>
</feature>
<proteinExistence type="predicted"/>
<feature type="region of interest" description="Disordered" evidence="1">
    <location>
        <begin position="998"/>
        <end position="1036"/>
    </location>
</feature>
<gene>
    <name evidence="2" type="ORF">LTR09_012352</name>
</gene>